<dbReference type="SUPFAM" id="SSF69318">
    <property type="entry name" value="Integrin alpha N-terminal domain"/>
    <property type="match status" value="1"/>
</dbReference>
<dbReference type="InterPro" id="IPR028994">
    <property type="entry name" value="Integrin_alpha_N"/>
</dbReference>
<comment type="caution">
    <text evidence="2">The sequence shown here is derived from an EMBL/GenBank/DDBJ whole genome shotgun (WGS) entry which is preliminary data.</text>
</comment>
<dbReference type="Gene3D" id="2.30.30.100">
    <property type="match status" value="1"/>
</dbReference>
<reference evidence="2" key="1">
    <citation type="submission" date="2021-02" db="EMBL/GenBank/DDBJ databases">
        <authorList>
            <person name="Nowell W R."/>
        </authorList>
    </citation>
    <scope>NUCLEOTIDE SEQUENCE</scope>
</reference>
<dbReference type="InterPro" id="IPR013517">
    <property type="entry name" value="FG-GAP"/>
</dbReference>
<sequence>MWLDCNTYTQITSVFNIQLLRKKCECTIWKWEWNVSVNPNSIVSTDFNSNHHMDLVTFNQGENTISILHGDQSGTFQTLVKYKVDTQPTALLAGDFNRDSKINIAAVN</sequence>
<accession>A0A814UD65</accession>
<evidence type="ECO:0000313" key="2">
    <source>
        <dbReference type="EMBL" id="CAF1173299.1"/>
    </source>
</evidence>
<dbReference type="AlphaFoldDB" id="A0A814UD65"/>
<keyword evidence="1" id="KW-0732">Signal</keyword>
<evidence type="ECO:0000256" key="1">
    <source>
        <dbReference type="ARBA" id="ARBA00022729"/>
    </source>
</evidence>
<dbReference type="Pfam" id="PF13517">
    <property type="entry name" value="FG-GAP_3"/>
    <property type="match status" value="1"/>
</dbReference>
<name>A0A814UD65_ADIRI</name>
<protein>
    <recommendedName>
        <fullName evidence="4">VCBS repeat-containing protein</fullName>
    </recommendedName>
</protein>
<proteinExistence type="predicted"/>
<evidence type="ECO:0008006" key="4">
    <source>
        <dbReference type="Google" id="ProtNLM"/>
    </source>
</evidence>
<evidence type="ECO:0000313" key="3">
    <source>
        <dbReference type="Proteomes" id="UP000663852"/>
    </source>
</evidence>
<organism evidence="2 3">
    <name type="scientific">Adineta ricciae</name>
    <name type="common">Rotifer</name>
    <dbReference type="NCBI Taxonomy" id="249248"/>
    <lineage>
        <taxon>Eukaryota</taxon>
        <taxon>Metazoa</taxon>
        <taxon>Spiralia</taxon>
        <taxon>Gnathifera</taxon>
        <taxon>Rotifera</taxon>
        <taxon>Eurotatoria</taxon>
        <taxon>Bdelloidea</taxon>
        <taxon>Adinetida</taxon>
        <taxon>Adinetidae</taxon>
        <taxon>Adineta</taxon>
    </lineage>
</organism>
<dbReference type="OrthoDB" id="10022113at2759"/>
<gene>
    <name evidence="2" type="ORF">EDS130_LOCUS23813</name>
</gene>
<dbReference type="Proteomes" id="UP000663852">
    <property type="component" value="Unassembled WGS sequence"/>
</dbReference>
<dbReference type="EMBL" id="CAJNOJ010000132">
    <property type="protein sequence ID" value="CAF1173299.1"/>
    <property type="molecule type" value="Genomic_DNA"/>
</dbReference>